<evidence type="ECO:0000313" key="1">
    <source>
        <dbReference type="EMBL" id="KAJ8649545.1"/>
    </source>
</evidence>
<gene>
    <name evidence="1" type="ORF">MRB53_002568</name>
</gene>
<reference evidence="1 2" key="1">
    <citation type="journal article" date="2022" name="Hortic Res">
        <title>A haplotype resolved chromosomal level avocado genome allows analysis of novel avocado genes.</title>
        <authorList>
            <person name="Nath O."/>
            <person name="Fletcher S.J."/>
            <person name="Hayward A."/>
            <person name="Shaw L.M."/>
            <person name="Masouleh A.K."/>
            <person name="Furtado A."/>
            <person name="Henry R.J."/>
            <person name="Mitter N."/>
        </authorList>
    </citation>
    <scope>NUCLEOTIDE SEQUENCE [LARGE SCALE GENOMIC DNA]</scope>
    <source>
        <strain evidence="2">cv. Hass</strain>
    </source>
</reference>
<dbReference type="Proteomes" id="UP001234297">
    <property type="component" value="Chromosome 1"/>
</dbReference>
<organism evidence="1 2">
    <name type="scientific">Persea americana</name>
    <name type="common">Avocado</name>
    <dbReference type="NCBI Taxonomy" id="3435"/>
    <lineage>
        <taxon>Eukaryota</taxon>
        <taxon>Viridiplantae</taxon>
        <taxon>Streptophyta</taxon>
        <taxon>Embryophyta</taxon>
        <taxon>Tracheophyta</taxon>
        <taxon>Spermatophyta</taxon>
        <taxon>Magnoliopsida</taxon>
        <taxon>Magnoliidae</taxon>
        <taxon>Laurales</taxon>
        <taxon>Lauraceae</taxon>
        <taxon>Persea</taxon>
    </lineage>
</organism>
<evidence type="ECO:0000313" key="2">
    <source>
        <dbReference type="Proteomes" id="UP001234297"/>
    </source>
</evidence>
<comment type="caution">
    <text evidence="1">The sequence shown here is derived from an EMBL/GenBank/DDBJ whole genome shotgun (WGS) entry which is preliminary data.</text>
</comment>
<protein>
    <submittedName>
        <fullName evidence="1">Uncharacterized protein</fullName>
    </submittedName>
</protein>
<sequence length="463" mass="52218">MAGNKAEEQPKLKMAETSAPYRMKVSQPNVFLPKLLFFVTSLSTKDDMKNWADCFDMKAGAVYCTIFGQNANEKTLNDARYLLKAIAYFIITRAAKETGPQDTKTTTGKKTEDLKTEIEKNLEDLKREIEKKLEDLTPENKLAIDAVYLVVGFLHDINKNGRNQSSLDRENLDKYCLSKHGAHVLSDIAMLDNQLCLDCITKVVKTLPEALALTKGSLLKLKGTNIPSLEEFKRSSDENIISKVASVFCWYYNPFYIDSKKFPSYKASLLSEDKTLLECLHHCIVPAGTTNTSSKGVGPVLTAKELRRNGVRIEASTDKLFAVEFESPTLKLPVLLWDSKMETVVFNLVALESSRTTRPVTRYLQLLNELVEDEGDVRVLKRCGILKGKWKRDEEVVSFVKRADGFASYPSMYTKVDDEMDKVKEYIDKRNNRFLVKHSWVPYAAAAATVIVTAMVATKRRGS</sequence>
<accession>A0ACC2MV43</accession>
<keyword evidence="2" id="KW-1185">Reference proteome</keyword>
<proteinExistence type="predicted"/>
<name>A0ACC2MV43_PERAE</name>
<dbReference type="EMBL" id="CM056809">
    <property type="protein sequence ID" value="KAJ8649545.1"/>
    <property type="molecule type" value="Genomic_DNA"/>
</dbReference>